<name>A0A8B6D3F6_MYTGA</name>
<reference evidence="1" key="1">
    <citation type="submission" date="2018-11" db="EMBL/GenBank/DDBJ databases">
        <authorList>
            <person name="Alioto T."/>
            <person name="Alioto T."/>
        </authorList>
    </citation>
    <scope>NUCLEOTIDE SEQUENCE</scope>
</reference>
<keyword evidence="2" id="KW-1185">Reference proteome</keyword>
<evidence type="ECO:0000313" key="1">
    <source>
        <dbReference type="EMBL" id="VDI12933.1"/>
    </source>
</evidence>
<organism evidence="1 2">
    <name type="scientific">Mytilus galloprovincialis</name>
    <name type="common">Mediterranean mussel</name>
    <dbReference type="NCBI Taxonomy" id="29158"/>
    <lineage>
        <taxon>Eukaryota</taxon>
        <taxon>Metazoa</taxon>
        <taxon>Spiralia</taxon>
        <taxon>Lophotrochozoa</taxon>
        <taxon>Mollusca</taxon>
        <taxon>Bivalvia</taxon>
        <taxon>Autobranchia</taxon>
        <taxon>Pteriomorphia</taxon>
        <taxon>Mytilida</taxon>
        <taxon>Mytiloidea</taxon>
        <taxon>Mytilidae</taxon>
        <taxon>Mytilinae</taxon>
        <taxon>Mytilus</taxon>
    </lineage>
</organism>
<dbReference type="EMBL" id="UYJE01002697">
    <property type="protein sequence ID" value="VDI12933.1"/>
    <property type="molecule type" value="Genomic_DNA"/>
</dbReference>
<proteinExistence type="predicted"/>
<sequence length="588" mass="66353">MKYPGDFTTFDGIFVDCIVDKRFQNHTIGKGFVKYDDKLVALTAQYKSMLRLHSQAQDYKDNKIPYKDFHDEMINQIIVRDKKINFDDGMVCRFILSHSNKYDQDDLKDLHLALKNAARLQAHSFAKAIAWKFTKLFVKTLSKKQYYDIWPGNICNCKEDSNIPSSLRFCSNHIVIVVEVFHFEDVKPRPNFFCELPIAYRIVNGYSNEANLISKKIDQFDGKKEQLQTVKGLSTDIAEELFASHSKLCLISSSPIKSKKYGKSDRSKRCGKSNIEHIKQPCIQLFCREKRIIPAGEAHFPRSINSVPTDVLEGYPRMLVQHVTIGSEIGPQNGRTGTLGGFVKFHGKDAFLTCAHVLVDRKYLVSNANRADIHENPISVYCKHSGGDEFLCGKLVSYVFPPETFQGSSVDAAIVKLKSASMGHVTLDNKGNCLPQDYLHKSFMDHQEIDKDIQIVAVGAVSSIQQGTDHRHLESMLNVEFETLNQAVKNQFIQNPDIDITDRVHLRDVERILEDVGDGIRIIPRSVALFQQISMRKLAFSPGDSGTCIYAKGHDDKFRCIGMAIASHPDGGCIITPIKPILSAFKLI</sequence>
<dbReference type="AlphaFoldDB" id="A0A8B6D3F6"/>
<protein>
    <submittedName>
        <fullName evidence="1">Uncharacterized protein</fullName>
    </submittedName>
</protein>
<evidence type="ECO:0000313" key="2">
    <source>
        <dbReference type="Proteomes" id="UP000596742"/>
    </source>
</evidence>
<accession>A0A8B6D3F6</accession>
<comment type="caution">
    <text evidence="1">The sequence shown here is derived from an EMBL/GenBank/DDBJ whole genome shotgun (WGS) entry which is preliminary data.</text>
</comment>
<dbReference type="Proteomes" id="UP000596742">
    <property type="component" value="Unassembled WGS sequence"/>
</dbReference>
<dbReference type="OrthoDB" id="6134048at2759"/>
<gene>
    <name evidence="1" type="ORF">MGAL_10B024683</name>
</gene>